<feature type="transmembrane region" description="Helical" evidence="1">
    <location>
        <begin position="12"/>
        <end position="33"/>
    </location>
</feature>
<organism evidence="2 3">
    <name type="scientific">Neobacillus massiliamazoniensis</name>
    <dbReference type="NCBI Taxonomy" id="1499688"/>
    <lineage>
        <taxon>Bacteria</taxon>
        <taxon>Bacillati</taxon>
        <taxon>Bacillota</taxon>
        <taxon>Bacilli</taxon>
        <taxon>Bacillales</taxon>
        <taxon>Bacillaceae</taxon>
        <taxon>Neobacillus</taxon>
    </lineage>
</organism>
<dbReference type="Proteomes" id="UP000199087">
    <property type="component" value="Unassembled WGS sequence"/>
</dbReference>
<evidence type="ECO:0000313" key="2">
    <source>
        <dbReference type="EMBL" id="CRK80818.1"/>
    </source>
</evidence>
<sequence>MGFTLSDWLVYTMMAVFGLMIIDFVIAFIKTFWKGSFNLTFMLDYLKDVLFYVAPLYIIVTLSSIDPTGWIMKVFYIILGIAVSLKYLMDIVKKFK</sequence>
<dbReference type="RefSeq" id="WP_090630894.1">
    <property type="nucleotide sequence ID" value="NZ_CVRB01000001.1"/>
</dbReference>
<gene>
    <name evidence="2" type="ORF">BN000_00707</name>
</gene>
<evidence type="ECO:0000256" key="1">
    <source>
        <dbReference type="SAM" id="Phobius"/>
    </source>
</evidence>
<protein>
    <submittedName>
        <fullName evidence="2">Uncharacterized protein</fullName>
    </submittedName>
</protein>
<keyword evidence="1" id="KW-0472">Membrane</keyword>
<reference evidence="3" key="1">
    <citation type="submission" date="2015-05" db="EMBL/GenBank/DDBJ databases">
        <authorList>
            <person name="Urmite Genomes"/>
        </authorList>
    </citation>
    <scope>NUCLEOTIDE SEQUENCE [LARGE SCALE GENOMIC DNA]</scope>
    <source>
        <strain evidence="3">LF1</strain>
    </source>
</reference>
<feature type="transmembrane region" description="Helical" evidence="1">
    <location>
        <begin position="70"/>
        <end position="89"/>
    </location>
</feature>
<keyword evidence="1" id="KW-0812">Transmembrane</keyword>
<name>A0A0U1NSX0_9BACI</name>
<feature type="transmembrane region" description="Helical" evidence="1">
    <location>
        <begin position="45"/>
        <end position="64"/>
    </location>
</feature>
<dbReference type="STRING" id="1499688.BN000_00707"/>
<dbReference type="AlphaFoldDB" id="A0A0U1NSX0"/>
<keyword evidence="3" id="KW-1185">Reference proteome</keyword>
<keyword evidence="1" id="KW-1133">Transmembrane helix</keyword>
<proteinExistence type="predicted"/>
<evidence type="ECO:0000313" key="3">
    <source>
        <dbReference type="Proteomes" id="UP000199087"/>
    </source>
</evidence>
<dbReference type="EMBL" id="CVRB01000001">
    <property type="protein sequence ID" value="CRK80818.1"/>
    <property type="molecule type" value="Genomic_DNA"/>
</dbReference>
<accession>A0A0U1NSX0</accession>